<name>A0AA40DF18_9PEZI</name>
<evidence type="ECO:0000256" key="2">
    <source>
        <dbReference type="SAM" id="Phobius"/>
    </source>
</evidence>
<keyword evidence="2" id="KW-0472">Membrane</keyword>
<evidence type="ECO:0000313" key="3">
    <source>
        <dbReference type="EMBL" id="KAK0674383.1"/>
    </source>
</evidence>
<comment type="caution">
    <text evidence="3">The sequence shown here is derived from an EMBL/GenBank/DDBJ whole genome shotgun (WGS) entry which is preliminary data.</text>
</comment>
<sequence>MTPFSLGIHNCGGTAQIHFLKSLLGLSHAYLGVHLALFPPRAEAPQLSGFPLLQNPTNPRKGPNHEPPPPLSRAPSARGIHRCRRLSTSTPAGCGRPRSPIESRPVQSRHGQFIQHYRTIARTVIPSIVLDLFFFLLSYNTKYQHQHQTRYQPQLFSLSSLLLVFPSSSTSLLIIHCTAYY</sequence>
<feature type="transmembrane region" description="Helical" evidence="2">
    <location>
        <begin position="119"/>
        <end position="139"/>
    </location>
</feature>
<dbReference type="AlphaFoldDB" id="A0AA40DF18"/>
<evidence type="ECO:0000256" key="1">
    <source>
        <dbReference type="SAM" id="MobiDB-lite"/>
    </source>
</evidence>
<reference evidence="3" key="1">
    <citation type="submission" date="2023-06" db="EMBL/GenBank/DDBJ databases">
        <title>Genome-scale phylogeny and comparative genomics of the fungal order Sordariales.</title>
        <authorList>
            <consortium name="Lawrence Berkeley National Laboratory"/>
            <person name="Hensen N."/>
            <person name="Bonometti L."/>
            <person name="Westerberg I."/>
            <person name="Brannstrom I.O."/>
            <person name="Guillou S."/>
            <person name="Cros-Aarteil S."/>
            <person name="Calhoun S."/>
            <person name="Haridas S."/>
            <person name="Kuo A."/>
            <person name="Mondo S."/>
            <person name="Pangilinan J."/>
            <person name="Riley R."/>
            <person name="Labutti K."/>
            <person name="Andreopoulos B."/>
            <person name="Lipzen A."/>
            <person name="Chen C."/>
            <person name="Yanf M."/>
            <person name="Daum C."/>
            <person name="Ng V."/>
            <person name="Clum A."/>
            <person name="Steindorff A."/>
            <person name="Ohm R."/>
            <person name="Martin F."/>
            <person name="Silar P."/>
            <person name="Natvig D."/>
            <person name="Lalanne C."/>
            <person name="Gautier V."/>
            <person name="Ament-Velasquez S.L."/>
            <person name="Kruys A."/>
            <person name="Hutchinson M.I."/>
            <person name="Powell A.J."/>
            <person name="Barry K."/>
            <person name="Miller A.N."/>
            <person name="Grigoriev I.V."/>
            <person name="Debuchy R."/>
            <person name="Gladieux P."/>
            <person name="Thoren M.H."/>
            <person name="Johannesson H."/>
        </authorList>
    </citation>
    <scope>NUCLEOTIDE SEQUENCE</scope>
    <source>
        <strain evidence="3">CBS 307.81</strain>
    </source>
</reference>
<gene>
    <name evidence="3" type="ORF">QBC41DRAFT_54370</name>
</gene>
<proteinExistence type="predicted"/>
<evidence type="ECO:0000313" key="4">
    <source>
        <dbReference type="Proteomes" id="UP001174997"/>
    </source>
</evidence>
<dbReference type="Proteomes" id="UP001174997">
    <property type="component" value="Unassembled WGS sequence"/>
</dbReference>
<keyword evidence="4" id="KW-1185">Reference proteome</keyword>
<dbReference type="EMBL" id="JAULSY010000002">
    <property type="protein sequence ID" value="KAK0674383.1"/>
    <property type="molecule type" value="Genomic_DNA"/>
</dbReference>
<keyword evidence="2" id="KW-0812">Transmembrane</keyword>
<feature type="transmembrane region" description="Helical" evidence="2">
    <location>
        <begin position="159"/>
        <end position="180"/>
    </location>
</feature>
<organism evidence="3 4">
    <name type="scientific">Cercophora samala</name>
    <dbReference type="NCBI Taxonomy" id="330535"/>
    <lineage>
        <taxon>Eukaryota</taxon>
        <taxon>Fungi</taxon>
        <taxon>Dikarya</taxon>
        <taxon>Ascomycota</taxon>
        <taxon>Pezizomycotina</taxon>
        <taxon>Sordariomycetes</taxon>
        <taxon>Sordariomycetidae</taxon>
        <taxon>Sordariales</taxon>
        <taxon>Lasiosphaeriaceae</taxon>
        <taxon>Cercophora</taxon>
    </lineage>
</organism>
<protein>
    <submittedName>
        <fullName evidence="3">Uncharacterized protein</fullName>
    </submittedName>
</protein>
<feature type="region of interest" description="Disordered" evidence="1">
    <location>
        <begin position="48"/>
        <end position="107"/>
    </location>
</feature>
<accession>A0AA40DF18</accession>
<keyword evidence="2" id="KW-1133">Transmembrane helix</keyword>